<dbReference type="InterPro" id="IPR036188">
    <property type="entry name" value="FAD/NAD-bd_sf"/>
</dbReference>
<evidence type="ECO:0000313" key="2">
    <source>
        <dbReference type="EMBL" id="VFJ94704.1"/>
    </source>
</evidence>
<dbReference type="Gene3D" id="3.50.50.60">
    <property type="entry name" value="FAD/NAD(P)-binding domain"/>
    <property type="match status" value="1"/>
</dbReference>
<proteinExistence type="predicted"/>
<protein>
    <recommendedName>
        <fullName evidence="4">Flavin containing amine oxidoreductase</fullName>
    </recommendedName>
</protein>
<sequence>MDAGTFGHEGSDFFIPMSPNERFEEALGQGEKIHDNYRRYAENFVSIPWCLMNHHMSCFAQWTEETRKQYLGYLQTPLAGRHFMMGDQISYHPGWQQGAFSSAHHALGELQKRVTIDSGPTI</sequence>
<dbReference type="SUPFAM" id="SSF54373">
    <property type="entry name" value="FAD-linked reductases, C-terminal domain"/>
    <property type="match status" value="1"/>
</dbReference>
<dbReference type="EMBL" id="CAADFG010000064">
    <property type="protein sequence ID" value="VFJ93942.1"/>
    <property type="molecule type" value="Genomic_DNA"/>
</dbReference>
<gene>
    <name evidence="1" type="ORF">BECKH772A_GA0070896_100643</name>
    <name evidence="2" type="ORF">BECKH772B_GA0070898_100663</name>
    <name evidence="3" type="ORF">BECKH772C_GA0070978_100632</name>
</gene>
<accession>A0A450UN26</accession>
<name>A0A450UN26_9GAMM</name>
<evidence type="ECO:0000313" key="1">
    <source>
        <dbReference type="EMBL" id="VFJ93942.1"/>
    </source>
</evidence>
<evidence type="ECO:0008006" key="4">
    <source>
        <dbReference type="Google" id="ProtNLM"/>
    </source>
</evidence>
<dbReference type="EMBL" id="CAADFJ010000063">
    <property type="protein sequence ID" value="VFK01328.1"/>
    <property type="molecule type" value="Genomic_DNA"/>
</dbReference>
<reference evidence="1" key="1">
    <citation type="submission" date="2019-02" db="EMBL/GenBank/DDBJ databases">
        <authorList>
            <person name="Gruber-Vodicka R. H."/>
            <person name="Seah K. B. B."/>
        </authorList>
    </citation>
    <scope>NUCLEOTIDE SEQUENCE</scope>
    <source>
        <strain evidence="3">BECK_SA2B12</strain>
        <strain evidence="1">BECK_SA2B15</strain>
        <strain evidence="2">BECK_SA2B20</strain>
    </source>
</reference>
<dbReference type="AlphaFoldDB" id="A0A450UN26"/>
<dbReference type="EMBL" id="CAADFI010000066">
    <property type="protein sequence ID" value="VFJ94704.1"/>
    <property type="molecule type" value="Genomic_DNA"/>
</dbReference>
<evidence type="ECO:0000313" key="3">
    <source>
        <dbReference type="EMBL" id="VFK01328.1"/>
    </source>
</evidence>
<organism evidence="1">
    <name type="scientific">Candidatus Kentrum eta</name>
    <dbReference type="NCBI Taxonomy" id="2126337"/>
    <lineage>
        <taxon>Bacteria</taxon>
        <taxon>Pseudomonadati</taxon>
        <taxon>Pseudomonadota</taxon>
        <taxon>Gammaproteobacteria</taxon>
        <taxon>Candidatus Kentrum</taxon>
    </lineage>
</organism>